<dbReference type="PROSITE" id="PS01124">
    <property type="entry name" value="HTH_ARAC_FAMILY_2"/>
    <property type="match status" value="1"/>
</dbReference>
<gene>
    <name evidence="5" type="primary">xylR</name>
    <name evidence="5" type="ORF">KS4_12850</name>
</gene>
<dbReference type="CDD" id="cd01543">
    <property type="entry name" value="PBP1_XylR"/>
    <property type="match status" value="1"/>
</dbReference>
<dbReference type="InterPro" id="IPR018060">
    <property type="entry name" value="HTH_AraC"/>
</dbReference>
<dbReference type="KEGG" id="pcor:KS4_12850"/>
<keyword evidence="3" id="KW-0804">Transcription</keyword>
<dbReference type="PANTHER" id="PTHR30146">
    <property type="entry name" value="LACI-RELATED TRANSCRIPTIONAL REPRESSOR"/>
    <property type="match status" value="1"/>
</dbReference>
<evidence type="ECO:0000256" key="1">
    <source>
        <dbReference type="ARBA" id="ARBA00023015"/>
    </source>
</evidence>
<name>A0A517YSN3_9BACT</name>
<dbReference type="SMART" id="SM00342">
    <property type="entry name" value="HTH_ARAC"/>
    <property type="match status" value="1"/>
</dbReference>
<dbReference type="InterPro" id="IPR046335">
    <property type="entry name" value="LacI/GalR-like_sensor"/>
</dbReference>
<dbReference type="Gene3D" id="1.10.10.60">
    <property type="entry name" value="Homeodomain-like"/>
    <property type="match status" value="1"/>
</dbReference>
<dbReference type="InterPro" id="IPR009057">
    <property type="entry name" value="Homeodomain-like_sf"/>
</dbReference>
<dbReference type="Gene3D" id="3.40.50.2300">
    <property type="match status" value="2"/>
</dbReference>
<evidence type="ECO:0000259" key="4">
    <source>
        <dbReference type="PROSITE" id="PS01124"/>
    </source>
</evidence>
<dbReference type="AlphaFoldDB" id="A0A517YSN3"/>
<dbReference type="GO" id="GO:0000976">
    <property type="term" value="F:transcription cis-regulatory region binding"/>
    <property type="evidence" value="ECO:0007669"/>
    <property type="project" value="TreeGrafter"/>
</dbReference>
<evidence type="ECO:0000256" key="2">
    <source>
        <dbReference type="ARBA" id="ARBA00023125"/>
    </source>
</evidence>
<dbReference type="InterPro" id="IPR054031">
    <property type="entry name" value="XylR_PBP1"/>
</dbReference>
<reference evidence="5 6" key="1">
    <citation type="submission" date="2019-02" db="EMBL/GenBank/DDBJ databases">
        <title>Deep-cultivation of Planctomycetes and their phenomic and genomic characterization uncovers novel biology.</title>
        <authorList>
            <person name="Wiegand S."/>
            <person name="Jogler M."/>
            <person name="Boedeker C."/>
            <person name="Pinto D."/>
            <person name="Vollmers J."/>
            <person name="Rivas-Marin E."/>
            <person name="Kohn T."/>
            <person name="Peeters S.H."/>
            <person name="Heuer A."/>
            <person name="Rast P."/>
            <person name="Oberbeckmann S."/>
            <person name="Bunk B."/>
            <person name="Jeske O."/>
            <person name="Meyerdierks A."/>
            <person name="Storesund J.E."/>
            <person name="Kallscheuer N."/>
            <person name="Luecker S."/>
            <person name="Lage O.M."/>
            <person name="Pohl T."/>
            <person name="Merkel B.J."/>
            <person name="Hornburger P."/>
            <person name="Mueller R.-W."/>
            <person name="Bruemmer F."/>
            <person name="Labrenz M."/>
            <person name="Spormann A.M."/>
            <person name="Op den Camp H."/>
            <person name="Overmann J."/>
            <person name="Amann R."/>
            <person name="Jetten M.S.M."/>
            <person name="Mascher T."/>
            <person name="Medema M.H."/>
            <person name="Devos D.P."/>
            <person name="Kaster A.-K."/>
            <person name="Ovreas L."/>
            <person name="Rohde M."/>
            <person name="Galperin M.Y."/>
            <person name="Jogler C."/>
        </authorList>
    </citation>
    <scope>NUCLEOTIDE SEQUENCE [LARGE SCALE GENOMIC DNA]</scope>
    <source>
        <strain evidence="5 6">KS4</strain>
    </source>
</reference>
<dbReference type="RefSeq" id="WP_145076045.1">
    <property type="nucleotide sequence ID" value="NZ_CP036425.1"/>
</dbReference>
<keyword evidence="1" id="KW-0805">Transcription regulation</keyword>
<protein>
    <submittedName>
        <fullName evidence="5">Xylose operon regulatory protein</fullName>
    </submittedName>
</protein>
<dbReference type="Proteomes" id="UP000317369">
    <property type="component" value="Chromosome"/>
</dbReference>
<dbReference type="SUPFAM" id="SSF53822">
    <property type="entry name" value="Periplasmic binding protein-like I"/>
    <property type="match status" value="1"/>
</dbReference>
<sequence length="407" mass="46765">MNRSIESIPRVGLLVETARGYGRDMLRGIMKYEQEHGPWCFHLTPGDFKQALPQMSRWHGTGIIARTDDDLEFEQAILSAKIPTVLLDMSERQLAPKHPFSKLAEIHPDSESIGQLAADYFINRHFIQFGFVGILDRIWSDKRRQGFMTSVQNYGYNARYFHFDIQTAYAPSDSHLTINQTLDDQQVQLVDWLRKMPKPIAIMACDDVIGRYVIDACRIANISVPQEVAVLGVDDDHFFCNLSHPSLSSIAVNAMKGGYEAAALLDRMMKDEKQSSERIIVAPMDIKSRQSTDVLAIDDQLIKQAMQIINEKAMLFITIDDIAQQCHVSRRHLEIRFRKVLNRSILDMLQDRKIRYACERLQNTDSPIEQIAENTGYCSVSYFIQVFRNYMHTTPAGYRRKFSADLY</sequence>
<evidence type="ECO:0000256" key="3">
    <source>
        <dbReference type="ARBA" id="ARBA00023163"/>
    </source>
</evidence>
<dbReference type="OrthoDB" id="9795616at2"/>
<evidence type="ECO:0000313" key="5">
    <source>
        <dbReference type="EMBL" id="QDU33240.1"/>
    </source>
</evidence>
<dbReference type="Pfam" id="PF22177">
    <property type="entry name" value="PBP1_XylR"/>
    <property type="match status" value="1"/>
</dbReference>
<dbReference type="SUPFAM" id="SSF46689">
    <property type="entry name" value="Homeodomain-like"/>
    <property type="match status" value="2"/>
</dbReference>
<keyword evidence="6" id="KW-1185">Reference proteome</keyword>
<feature type="domain" description="HTH araC/xylS-type" evidence="4">
    <location>
        <begin position="303"/>
        <end position="401"/>
    </location>
</feature>
<proteinExistence type="predicted"/>
<dbReference type="GO" id="GO:0003700">
    <property type="term" value="F:DNA-binding transcription factor activity"/>
    <property type="evidence" value="ECO:0007669"/>
    <property type="project" value="InterPro"/>
</dbReference>
<accession>A0A517YSN3</accession>
<dbReference type="Pfam" id="PF12833">
    <property type="entry name" value="HTH_18"/>
    <property type="match status" value="1"/>
</dbReference>
<dbReference type="EMBL" id="CP036425">
    <property type="protein sequence ID" value="QDU33240.1"/>
    <property type="molecule type" value="Genomic_DNA"/>
</dbReference>
<dbReference type="PANTHER" id="PTHR30146:SF24">
    <property type="entry name" value="XYLOSE OPERON REGULATORY PROTEIN"/>
    <property type="match status" value="1"/>
</dbReference>
<dbReference type="InterPro" id="IPR028082">
    <property type="entry name" value="Peripla_BP_I"/>
</dbReference>
<keyword evidence="2" id="KW-0238">DNA-binding</keyword>
<organism evidence="5 6">
    <name type="scientific">Poriferisphaera corsica</name>
    <dbReference type="NCBI Taxonomy" id="2528020"/>
    <lineage>
        <taxon>Bacteria</taxon>
        <taxon>Pseudomonadati</taxon>
        <taxon>Planctomycetota</taxon>
        <taxon>Phycisphaerae</taxon>
        <taxon>Phycisphaerales</taxon>
        <taxon>Phycisphaeraceae</taxon>
        <taxon>Poriferisphaera</taxon>
    </lineage>
</organism>
<dbReference type="Pfam" id="PF13377">
    <property type="entry name" value="Peripla_BP_3"/>
    <property type="match status" value="1"/>
</dbReference>
<evidence type="ECO:0000313" key="6">
    <source>
        <dbReference type="Proteomes" id="UP000317369"/>
    </source>
</evidence>